<name>A0ACC1LXP3_9FUNG</name>
<evidence type="ECO:0000313" key="2">
    <source>
        <dbReference type="Proteomes" id="UP001139981"/>
    </source>
</evidence>
<organism evidence="1 2">
    <name type="scientific">Coemansia aciculifera</name>
    <dbReference type="NCBI Taxonomy" id="417176"/>
    <lineage>
        <taxon>Eukaryota</taxon>
        <taxon>Fungi</taxon>
        <taxon>Fungi incertae sedis</taxon>
        <taxon>Zoopagomycota</taxon>
        <taxon>Kickxellomycotina</taxon>
        <taxon>Kickxellomycetes</taxon>
        <taxon>Kickxellales</taxon>
        <taxon>Kickxellaceae</taxon>
        <taxon>Coemansia</taxon>
    </lineage>
</organism>
<proteinExistence type="predicted"/>
<feature type="non-terminal residue" evidence="1">
    <location>
        <position position="525"/>
    </location>
</feature>
<dbReference type="EMBL" id="JANBVB010001933">
    <property type="protein sequence ID" value="KAJ2889168.1"/>
    <property type="molecule type" value="Genomic_DNA"/>
</dbReference>
<accession>A0ACC1LXP3</accession>
<reference evidence="1" key="1">
    <citation type="submission" date="2022-07" db="EMBL/GenBank/DDBJ databases">
        <title>Phylogenomic reconstructions and comparative analyses of Kickxellomycotina fungi.</title>
        <authorList>
            <person name="Reynolds N.K."/>
            <person name="Stajich J.E."/>
            <person name="Barry K."/>
            <person name="Grigoriev I.V."/>
            <person name="Crous P."/>
            <person name="Smith M.E."/>
        </authorList>
    </citation>
    <scope>NUCLEOTIDE SEQUENCE</scope>
    <source>
        <strain evidence="1">CBS 190363</strain>
    </source>
</reference>
<feature type="non-terminal residue" evidence="1">
    <location>
        <position position="1"/>
    </location>
</feature>
<comment type="caution">
    <text evidence="1">The sequence shown here is derived from an EMBL/GenBank/DDBJ whole genome shotgun (WGS) entry which is preliminary data.</text>
</comment>
<keyword evidence="2" id="KW-1185">Reference proteome</keyword>
<dbReference type="Proteomes" id="UP001139981">
    <property type="component" value="Unassembled WGS sequence"/>
</dbReference>
<evidence type="ECO:0000313" key="1">
    <source>
        <dbReference type="EMBL" id="KAJ2889168.1"/>
    </source>
</evidence>
<gene>
    <name evidence="1" type="primary">SEC31_2</name>
    <name evidence="1" type="ORF">IWW38_004825</name>
</gene>
<sequence length="525" mass="56247">FPRMVYQFIERTAIPAWGPQQGEPLIAAGTVAGAMDASFSNTSSLEIFRLSSEETDAPTGLQAIGKTEANARFQRLAWSDTGVLAGGLENGDITVWDSAKIIAGEEGTTSVLHSSSAHTGAVGGLEFNPFAANLMASGAANGEVFIWDIVNEFKSYSPGPRSQRLESVTDLSWNKQVQHILATASSTGSLVVWDLRSRREVIALSSVGAIGSNLNSSGGVAAAEWNPQSATQLVTASADDSNPVIMLWDLRNANAPSQTFGGHQRGILSLSWCRKDAGLLLSSGKDNRTVCWNPATGAVVGELPPSSNWVYDVQWNQANPNLLSGASFDGRISLYELSRAGPKEEDKSGHLVDDPFAPQSSSAFAPSLSLAKPPQWLARPCGAAFGFGGQLVHFGSTGSLVSITDFVTEPKLAQQAQQLESLLQSDQAVELCHERIMQNSGTADQQVRSWQVLQILFEADARDKLIKFLGFDKQEVKARIEELIKAKRAKNEGEKEESARSSSSDLLIPPPSDKEGVEESEAEEA</sequence>
<protein>
    <submittedName>
        <fullName evidence="1">Protein transport protein S31</fullName>
    </submittedName>
</protein>